<evidence type="ECO:0000313" key="8">
    <source>
        <dbReference type="EMBL" id="TPX12390.1"/>
    </source>
</evidence>
<dbReference type="EMBL" id="SKBQ01000040">
    <property type="protein sequence ID" value="TPX12390.1"/>
    <property type="molecule type" value="Genomic_DNA"/>
</dbReference>
<reference evidence="8 9" key="1">
    <citation type="submission" date="2019-06" db="EMBL/GenBank/DDBJ databases">
        <title>Draft genome sequence of the filamentous fungus Phialemoniopsis curvata isolated from diesel fuel.</title>
        <authorList>
            <person name="Varaljay V.A."/>
            <person name="Lyon W.J."/>
            <person name="Crouch A.L."/>
            <person name="Drake C.E."/>
            <person name="Hollomon J.M."/>
            <person name="Nadeau L.J."/>
            <person name="Nunn H.S."/>
            <person name="Stevenson B.S."/>
            <person name="Bojanowski C.L."/>
            <person name="Crookes-Goodson W.J."/>
        </authorList>
    </citation>
    <scope>NUCLEOTIDE SEQUENCE [LARGE SCALE GENOMIC DNA]</scope>
    <source>
        <strain evidence="8 9">D216</strain>
    </source>
</reference>
<dbReference type="GeneID" id="41974249"/>
<dbReference type="STRING" id="1093900.A0A507B6W9"/>
<feature type="domain" description="Plastocyanin-like" evidence="5">
    <location>
        <begin position="219"/>
        <end position="348"/>
    </location>
</feature>
<dbReference type="InterPro" id="IPR011707">
    <property type="entry name" value="Cu-oxidase-like_N"/>
</dbReference>
<evidence type="ECO:0000256" key="3">
    <source>
        <dbReference type="ARBA" id="ARBA00023002"/>
    </source>
</evidence>
<dbReference type="PROSITE" id="PS00080">
    <property type="entry name" value="MULTICOPPER_OXIDASE2"/>
    <property type="match status" value="1"/>
</dbReference>
<dbReference type="PROSITE" id="PS00079">
    <property type="entry name" value="MULTICOPPER_OXIDASE1"/>
    <property type="match status" value="1"/>
</dbReference>
<dbReference type="InterPro" id="IPR002355">
    <property type="entry name" value="Cu_oxidase_Cu_BS"/>
</dbReference>
<protein>
    <recommendedName>
        <fullName evidence="10">Laccase</fullName>
    </recommendedName>
</protein>
<dbReference type="InterPro" id="IPR001117">
    <property type="entry name" value="Cu-oxidase_2nd"/>
</dbReference>
<dbReference type="InterPro" id="IPR045087">
    <property type="entry name" value="Cu-oxidase_fam"/>
</dbReference>
<dbReference type="Pfam" id="PF07732">
    <property type="entry name" value="Cu-oxidase_3"/>
    <property type="match status" value="1"/>
</dbReference>
<evidence type="ECO:0000313" key="9">
    <source>
        <dbReference type="Proteomes" id="UP000319257"/>
    </source>
</evidence>
<evidence type="ECO:0000256" key="4">
    <source>
        <dbReference type="ARBA" id="ARBA00023008"/>
    </source>
</evidence>
<evidence type="ECO:0000259" key="7">
    <source>
        <dbReference type="Pfam" id="PF07732"/>
    </source>
</evidence>
<dbReference type="GO" id="GO:0005507">
    <property type="term" value="F:copper ion binding"/>
    <property type="evidence" value="ECO:0007669"/>
    <property type="project" value="InterPro"/>
</dbReference>
<proteinExistence type="inferred from homology"/>
<dbReference type="InterPro" id="IPR011706">
    <property type="entry name" value="Cu-oxidase_C"/>
</dbReference>
<dbReference type="InterPro" id="IPR033138">
    <property type="entry name" value="Cu_oxidase_CS"/>
</dbReference>
<gene>
    <name evidence="8" type="ORF">E0L32_006802</name>
</gene>
<dbReference type="InParanoid" id="A0A507B6W9"/>
<organism evidence="8 9">
    <name type="scientific">Thyridium curvatum</name>
    <dbReference type="NCBI Taxonomy" id="1093900"/>
    <lineage>
        <taxon>Eukaryota</taxon>
        <taxon>Fungi</taxon>
        <taxon>Dikarya</taxon>
        <taxon>Ascomycota</taxon>
        <taxon>Pezizomycotina</taxon>
        <taxon>Sordariomycetes</taxon>
        <taxon>Sordariomycetidae</taxon>
        <taxon>Thyridiales</taxon>
        <taxon>Thyridiaceae</taxon>
        <taxon>Thyridium</taxon>
    </lineage>
</organism>
<keyword evidence="4" id="KW-0186">Copper</keyword>
<sequence length="619" mass="68101">MRRTMAPKILGRTSIVFFITILLVLIGSGLVLIVSSPESWEFWAKSKWSTLPSIFKEFHHQESTLGIELHPEDHIHRDTKTITLHWNITADFRSPDGVKKRVYLVNGEFPGPTIEARSGDEIVVDVSNGLEDESISLHWHGLKLLGQNLMDGAVGITQCPIPPGERFTYRVKIGDEEAGTFWWHGHAMGHRADGLFGGLIIHKPQSRNEPRPIEYEGEMLLMVGDWFHASANDTQRWYSGYEHFGQEPVPDSMIINGKGRFDCSLAVPAHPIECTTASYSDLALTSHEISKPTRWRIVNTGSLAGVSLHVGDASMSPITIDGGHPVALAEGDGIGVLYPGERVDVVVSNTVSRAPTRLFIALDPENFGYTNPSLTANQSFPVTKKVYKAEEYNSPPSADLRRIVDLSTLTSSETSASSAVPAAAQHTFVVYAKSQILVKFENEPKGFINHTSWAPQTPPIASMNRSAWDENQFVPFVPSSPETAPWVELVINNLDDGSHPFHLHGHSFYVLSSYMSDGRGGWGSYDPFTGGAPPAGLNLASPLRKDTVRVPRRGHVVIRFRADNPGLWMLHCHMGVHLGSGLAMALHVGYPDDEEHIHAATEAAAKYCPVGTKRALKDI</sequence>
<dbReference type="AlphaFoldDB" id="A0A507B6W9"/>
<dbReference type="Gene3D" id="2.60.40.420">
    <property type="entry name" value="Cupredoxins - blue copper proteins"/>
    <property type="match status" value="3"/>
</dbReference>
<dbReference type="CDD" id="cd04206">
    <property type="entry name" value="CuRO_1_LCC_like"/>
    <property type="match status" value="1"/>
</dbReference>
<dbReference type="OrthoDB" id="2121828at2759"/>
<dbReference type="GO" id="GO:0016491">
    <property type="term" value="F:oxidoreductase activity"/>
    <property type="evidence" value="ECO:0007669"/>
    <property type="project" value="UniProtKB-KW"/>
</dbReference>
<comment type="similarity">
    <text evidence="1">Belongs to the multicopper oxidase family.</text>
</comment>
<feature type="domain" description="Plastocyanin-like" evidence="6">
    <location>
        <begin position="483"/>
        <end position="588"/>
    </location>
</feature>
<feature type="domain" description="Plastocyanin-like" evidence="7">
    <location>
        <begin position="93"/>
        <end position="205"/>
    </location>
</feature>
<dbReference type="SUPFAM" id="SSF49503">
    <property type="entry name" value="Cupredoxins"/>
    <property type="match status" value="3"/>
</dbReference>
<dbReference type="CDD" id="cd13910">
    <property type="entry name" value="CuRO_3_MCO_like_4"/>
    <property type="match status" value="1"/>
</dbReference>
<dbReference type="RefSeq" id="XP_030994101.1">
    <property type="nucleotide sequence ID" value="XM_031141475.1"/>
</dbReference>
<evidence type="ECO:0008006" key="10">
    <source>
        <dbReference type="Google" id="ProtNLM"/>
    </source>
</evidence>
<evidence type="ECO:0000259" key="6">
    <source>
        <dbReference type="Pfam" id="PF07731"/>
    </source>
</evidence>
<evidence type="ECO:0000256" key="1">
    <source>
        <dbReference type="ARBA" id="ARBA00010609"/>
    </source>
</evidence>
<dbReference type="CDD" id="cd04205">
    <property type="entry name" value="CuRO_2_LCC_like"/>
    <property type="match status" value="1"/>
</dbReference>
<comment type="caution">
    <text evidence="8">The sequence shown here is derived from an EMBL/GenBank/DDBJ whole genome shotgun (WGS) entry which is preliminary data.</text>
</comment>
<keyword evidence="9" id="KW-1185">Reference proteome</keyword>
<name>A0A507B6W9_9PEZI</name>
<dbReference type="Pfam" id="PF07731">
    <property type="entry name" value="Cu-oxidase_2"/>
    <property type="match status" value="1"/>
</dbReference>
<dbReference type="InterPro" id="IPR008972">
    <property type="entry name" value="Cupredoxin"/>
</dbReference>
<accession>A0A507B6W9</accession>
<evidence type="ECO:0000259" key="5">
    <source>
        <dbReference type="Pfam" id="PF00394"/>
    </source>
</evidence>
<dbReference type="Proteomes" id="UP000319257">
    <property type="component" value="Unassembled WGS sequence"/>
</dbReference>
<keyword evidence="2" id="KW-0479">Metal-binding</keyword>
<keyword evidence="3" id="KW-0560">Oxidoreductase</keyword>
<dbReference type="PANTHER" id="PTHR11709:SF511">
    <property type="entry name" value="LACCASE"/>
    <property type="match status" value="1"/>
</dbReference>
<evidence type="ECO:0000256" key="2">
    <source>
        <dbReference type="ARBA" id="ARBA00022723"/>
    </source>
</evidence>
<dbReference type="Pfam" id="PF00394">
    <property type="entry name" value="Cu-oxidase"/>
    <property type="match status" value="1"/>
</dbReference>
<dbReference type="PANTHER" id="PTHR11709">
    <property type="entry name" value="MULTI-COPPER OXIDASE"/>
    <property type="match status" value="1"/>
</dbReference>